<dbReference type="PANTHER" id="PTHR34179:SF1">
    <property type="entry name" value="TUMOR PROTEIN P53-INDUCIBLE PROTEIN 13"/>
    <property type="match status" value="1"/>
</dbReference>
<reference evidence="4" key="2">
    <citation type="submission" date="2025-08" db="UniProtKB">
        <authorList>
            <consortium name="Ensembl"/>
        </authorList>
    </citation>
    <scope>IDENTIFICATION</scope>
</reference>
<accession>A0AAQ4NS76</accession>
<evidence type="ECO:0000256" key="3">
    <source>
        <dbReference type="SAM" id="SignalP"/>
    </source>
</evidence>
<name>A0AAQ4NS76_GASAC</name>
<feature type="transmembrane region" description="Helical" evidence="2">
    <location>
        <begin position="465"/>
        <end position="484"/>
    </location>
</feature>
<evidence type="ECO:0000313" key="4">
    <source>
        <dbReference type="Ensembl" id="ENSGACP00000029520.1"/>
    </source>
</evidence>
<feature type="compositionally biased region" description="Basic and acidic residues" evidence="1">
    <location>
        <begin position="376"/>
        <end position="386"/>
    </location>
</feature>
<dbReference type="RefSeq" id="XP_040045896.1">
    <property type="nucleotide sequence ID" value="XM_040189962.1"/>
</dbReference>
<reference evidence="4" key="3">
    <citation type="submission" date="2025-09" db="UniProtKB">
        <authorList>
            <consortium name="Ensembl"/>
        </authorList>
    </citation>
    <scope>IDENTIFICATION</scope>
</reference>
<feature type="compositionally biased region" description="Basic and acidic residues" evidence="1">
    <location>
        <begin position="415"/>
        <end position="437"/>
    </location>
</feature>
<feature type="chain" id="PRO_5042929863" description="Tumor protein p53-inducible protein 13" evidence="3">
    <location>
        <begin position="28"/>
        <end position="546"/>
    </location>
</feature>
<feature type="region of interest" description="Disordered" evidence="1">
    <location>
        <begin position="278"/>
        <end position="459"/>
    </location>
</feature>
<dbReference type="RefSeq" id="XP_040045888.1">
    <property type="nucleotide sequence ID" value="XM_040189954.1"/>
</dbReference>
<dbReference type="KEGG" id="gat:120827232"/>
<sequence length="546" mass="60194">MSSRTGSAALALLAALWSDSLLFGAAGPRCDDGKLSLERDLAAAHWDCPGSIWPESSTRRLASVDTAYDPVPARKICMNESISYTHAIPNSGAYRPVGAESGEYLYCPPQRWLNNLHRGATVLLYHPCAPLQERLLLSVLARSCLSHYVVTSHPHLEEHMPIALVSWGRTLELSTAASSDICGWLETTASGRRRPVDEGQSRGYDLLLTRSAERRRANPEGSSANVTESLRRCFKRIMSSPLKGGMETERQSSRASASFRQMKEDGKRRFLRAAAEEIQEKRGEENQREDAKANQTRRSPISRTGPAHNNNSTPGASADPAGSTAAPFQSKTRNTNRSLTAGPRTSDGSPQPAAQQLEAHPNPPAGLDALAGGVNREQHRTARPEGLKVVSSKAGQVQRSDGVAAADRMEDEEVVSVRERELAKTHSDAHSHHRSETTDSTSEPQRQQPQRRQNPAPRTLRTDEAVWAAAALGFLLVLLALSVLHTRLYRHWRTMPSLYWRDPQQDYDSVADVIRRRLPAGSKRRKRGRRPECVLLPSSSSSDEHC</sequence>
<keyword evidence="5" id="KW-1185">Reference proteome</keyword>
<feature type="region of interest" description="Disordered" evidence="1">
    <location>
        <begin position="521"/>
        <end position="546"/>
    </location>
</feature>
<dbReference type="Pfam" id="PF11303">
    <property type="entry name" value="DUF3105"/>
    <property type="match status" value="1"/>
</dbReference>
<proteinExistence type="predicted"/>
<dbReference type="Proteomes" id="UP000007635">
    <property type="component" value="Chromosome I"/>
</dbReference>
<feature type="compositionally biased region" description="Polar residues" evidence="1">
    <location>
        <begin position="293"/>
        <end position="315"/>
    </location>
</feature>
<dbReference type="CTD" id="90313"/>
<keyword evidence="2" id="KW-0472">Membrane</keyword>
<evidence type="ECO:0000256" key="1">
    <source>
        <dbReference type="SAM" id="MobiDB-lite"/>
    </source>
</evidence>
<dbReference type="AlphaFoldDB" id="A0AAQ4NS76"/>
<reference evidence="4 5" key="1">
    <citation type="journal article" date="2021" name="G3 (Bethesda)">
        <title>Improved contiguity of the threespine stickleback genome using long-read sequencing.</title>
        <authorList>
            <person name="Nath S."/>
            <person name="Shaw D.E."/>
            <person name="White M.A."/>
        </authorList>
    </citation>
    <scope>NUCLEOTIDE SEQUENCE [LARGE SCALE GENOMIC DNA]</scope>
    <source>
        <strain evidence="4 5">Lake Benthic</strain>
    </source>
</reference>
<protein>
    <recommendedName>
        <fullName evidence="6">Tumor protein p53-inducible protein 13</fullName>
    </recommendedName>
</protein>
<organism evidence="4 5">
    <name type="scientific">Gasterosteus aculeatus aculeatus</name>
    <name type="common">three-spined stickleback</name>
    <dbReference type="NCBI Taxonomy" id="481459"/>
    <lineage>
        <taxon>Eukaryota</taxon>
        <taxon>Metazoa</taxon>
        <taxon>Chordata</taxon>
        <taxon>Craniata</taxon>
        <taxon>Vertebrata</taxon>
        <taxon>Euteleostomi</taxon>
        <taxon>Actinopterygii</taxon>
        <taxon>Neopterygii</taxon>
        <taxon>Teleostei</taxon>
        <taxon>Neoteleostei</taxon>
        <taxon>Acanthomorphata</taxon>
        <taxon>Eupercaria</taxon>
        <taxon>Perciformes</taxon>
        <taxon>Cottioidei</taxon>
        <taxon>Gasterosteales</taxon>
        <taxon>Gasterosteidae</taxon>
        <taxon>Gasterosteus</taxon>
    </lineage>
</organism>
<dbReference type="InterPro" id="IPR021454">
    <property type="entry name" value="DUF3105"/>
</dbReference>
<dbReference type="GeneTree" id="ENSGT00390000008202"/>
<evidence type="ECO:0008006" key="6">
    <source>
        <dbReference type="Google" id="ProtNLM"/>
    </source>
</evidence>
<feature type="compositionally biased region" description="Polar residues" evidence="1">
    <location>
        <begin position="326"/>
        <end position="339"/>
    </location>
</feature>
<evidence type="ECO:0000313" key="5">
    <source>
        <dbReference type="Proteomes" id="UP000007635"/>
    </source>
</evidence>
<dbReference type="Ensembl" id="ENSGACT00000045352.1">
    <property type="protein sequence ID" value="ENSGACP00000029520.1"/>
    <property type="gene ID" value="ENSGACG00000006174.2"/>
</dbReference>
<keyword evidence="2" id="KW-0812">Transmembrane</keyword>
<feature type="region of interest" description="Disordered" evidence="1">
    <location>
        <begin position="193"/>
        <end position="266"/>
    </location>
</feature>
<dbReference type="PANTHER" id="PTHR34179">
    <property type="entry name" value="TUMOR PROTEIN P53-INDUCIBLE PROTEIN 13"/>
    <property type="match status" value="1"/>
</dbReference>
<keyword evidence="2" id="KW-1133">Transmembrane helix</keyword>
<keyword evidence="3" id="KW-0732">Signal</keyword>
<dbReference type="GO" id="GO:0005737">
    <property type="term" value="C:cytoplasm"/>
    <property type="evidence" value="ECO:0007669"/>
    <property type="project" value="TreeGrafter"/>
</dbReference>
<dbReference type="GeneID" id="120827232"/>
<feature type="compositionally biased region" description="Basic and acidic residues" evidence="1">
    <location>
        <begin position="278"/>
        <end position="292"/>
    </location>
</feature>
<evidence type="ECO:0000256" key="2">
    <source>
        <dbReference type="SAM" id="Phobius"/>
    </source>
</evidence>
<feature type="signal peptide" evidence="3">
    <location>
        <begin position="1"/>
        <end position="27"/>
    </location>
</feature>
<feature type="compositionally biased region" description="Low complexity" evidence="1">
    <location>
        <begin position="444"/>
        <end position="458"/>
    </location>
</feature>
<feature type="compositionally biased region" description="Polar residues" evidence="1">
    <location>
        <begin position="537"/>
        <end position="546"/>
    </location>
</feature>